<dbReference type="Pfam" id="PF14567">
    <property type="entry name" value="SUKH_5"/>
    <property type="match status" value="1"/>
</dbReference>
<keyword evidence="2" id="KW-1185">Reference proteome</keyword>
<dbReference type="Proteomes" id="UP000184386">
    <property type="component" value="Unassembled WGS sequence"/>
</dbReference>
<dbReference type="STRING" id="1121322.SAMN02745136_03921"/>
<name>A0A1M6XD82_9FIRM</name>
<dbReference type="InterPro" id="IPR037883">
    <property type="entry name" value="Knr4/Smi1-like_sf"/>
</dbReference>
<dbReference type="RefSeq" id="WP_073278550.1">
    <property type="nucleotide sequence ID" value="NZ_FRAC01000022.1"/>
</dbReference>
<sequence length="150" mass="17278">MLEITDLKRRFLKLMIQDGINEIQLEELEKTLNIILPKDFKEIASFFSGGSLGIIDNYNFAKTCEGGNIVDETLRLREAINLPANFIVLSEPPESLIVMDLKEKPSIIWCDANDVSNLEHKSFCNEPNVWEDYSEYFNELLTDEEEDKLS</sequence>
<proteinExistence type="predicted"/>
<protein>
    <submittedName>
        <fullName evidence="1">SMI1-KNR4 cell-wall</fullName>
    </submittedName>
</protein>
<organism evidence="1 2">
    <name type="scientific">Anaerocolumna jejuensis DSM 15929</name>
    <dbReference type="NCBI Taxonomy" id="1121322"/>
    <lineage>
        <taxon>Bacteria</taxon>
        <taxon>Bacillati</taxon>
        <taxon>Bacillota</taxon>
        <taxon>Clostridia</taxon>
        <taxon>Lachnospirales</taxon>
        <taxon>Lachnospiraceae</taxon>
        <taxon>Anaerocolumna</taxon>
    </lineage>
</organism>
<reference evidence="1 2" key="1">
    <citation type="submission" date="2016-11" db="EMBL/GenBank/DDBJ databases">
        <authorList>
            <person name="Jaros S."/>
            <person name="Januszkiewicz K."/>
            <person name="Wedrychowicz H."/>
        </authorList>
    </citation>
    <scope>NUCLEOTIDE SEQUENCE [LARGE SCALE GENOMIC DNA]</scope>
    <source>
        <strain evidence="1 2">DSM 15929</strain>
    </source>
</reference>
<dbReference type="Gene3D" id="3.40.1580.10">
    <property type="entry name" value="SMI1/KNR4-like"/>
    <property type="match status" value="1"/>
</dbReference>
<dbReference type="SUPFAM" id="SSF160631">
    <property type="entry name" value="SMI1/KNR4-like"/>
    <property type="match status" value="1"/>
</dbReference>
<gene>
    <name evidence="1" type="ORF">SAMN02745136_03921</name>
</gene>
<evidence type="ECO:0000313" key="1">
    <source>
        <dbReference type="EMBL" id="SHL03765.1"/>
    </source>
</evidence>
<evidence type="ECO:0000313" key="2">
    <source>
        <dbReference type="Proteomes" id="UP000184386"/>
    </source>
</evidence>
<dbReference type="AlphaFoldDB" id="A0A1M6XD82"/>
<accession>A0A1M6XD82</accession>
<dbReference type="EMBL" id="FRAC01000022">
    <property type="protein sequence ID" value="SHL03765.1"/>
    <property type="molecule type" value="Genomic_DNA"/>
</dbReference>